<keyword evidence="7" id="KW-0106">Calcium</keyword>
<dbReference type="SMART" id="SM00103">
    <property type="entry name" value="ALBUMIN"/>
    <property type="match status" value="3"/>
</dbReference>
<dbReference type="PROSITE" id="PS00212">
    <property type="entry name" value="ALBUMIN_1"/>
    <property type="match status" value="2"/>
</dbReference>
<dbReference type="GO" id="GO:0005737">
    <property type="term" value="C:cytoplasm"/>
    <property type="evidence" value="ECO:0007669"/>
    <property type="project" value="TreeGrafter"/>
</dbReference>
<dbReference type="InterPro" id="IPR014760">
    <property type="entry name" value="Serum_albumin_N"/>
</dbReference>
<evidence type="ECO:0000256" key="6">
    <source>
        <dbReference type="ARBA" id="ARBA00022833"/>
    </source>
</evidence>
<evidence type="ECO:0000256" key="9">
    <source>
        <dbReference type="ARBA" id="ARBA00023121"/>
    </source>
</evidence>
<dbReference type="EMBL" id="VWZP01002286">
    <property type="protein sequence ID" value="NXH40135.1"/>
    <property type="molecule type" value="Genomic_DNA"/>
</dbReference>
<feature type="non-terminal residue" evidence="13">
    <location>
        <position position="1"/>
    </location>
</feature>
<reference evidence="13 14" key="1">
    <citation type="submission" date="2019-09" db="EMBL/GenBank/DDBJ databases">
        <title>Bird 10,000 Genomes (B10K) Project - Family phase.</title>
        <authorList>
            <person name="Zhang G."/>
        </authorList>
    </citation>
    <scope>NUCLEOTIDE SEQUENCE [LARGE SCALE GENOMIC DNA]</scope>
    <source>
        <strain evidence="13">B10K-DU-001-34</strain>
        <tissue evidence="13">Muscle</tissue>
    </source>
</reference>
<dbReference type="InterPro" id="IPR020858">
    <property type="entry name" value="Serum_albumin-like"/>
</dbReference>
<dbReference type="PANTHER" id="PTHR11385:SF14">
    <property type="entry name" value="AFAMIN"/>
    <property type="match status" value="1"/>
</dbReference>
<feature type="domain" description="Albumin" evidence="12">
    <location>
        <begin position="361"/>
        <end position="552"/>
    </location>
</feature>
<dbReference type="FunFam" id="1.10.246.10:FF:000001">
    <property type="entry name" value="Serum albumin"/>
    <property type="match status" value="1"/>
</dbReference>
<dbReference type="GO" id="GO:0072562">
    <property type="term" value="C:blood microparticle"/>
    <property type="evidence" value="ECO:0007669"/>
    <property type="project" value="TreeGrafter"/>
</dbReference>
<keyword evidence="10" id="KW-1015">Disulfide bond</keyword>
<keyword evidence="8" id="KW-0186">Copper</keyword>
<evidence type="ECO:0000256" key="10">
    <source>
        <dbReference type="ARBA" id="ARBA00023157"/>
    </source>
</evidence>
<comment type="subcellular location">
    <subcellularLocation>
        <location evidence="1">Secreted</location>
    </subcellularLocation>
</comment>
<name>A0A7K9JRP2_9PASE</name>
<dbReference type="SUPFAM" id="SSF48552">
    <property type="entry name" value="Serum albumin-like"/>
    <property type="match status" value="3"/>
</dbReference>
<keyword evidence="2" id="KW-0964">Secreted</keyword>
<evidence type="ECO:0000256" key="8">
    <source>
        <dbReference type="ARBA" id="ARBA00023008"/>
    </source>
</evidence>
<evidence type="ECO:0000256" key="4">
    <source>
        <dbReference type="ARBA" id="ARBA00022729"/>
    </source>
</evidence>
<sequence length="552" mass="62734">MITFAQYLQRCSYDGLSKLVKDVVDLAHKCVANEDAPDCSKPLPTIVLDEICQVDKLRDSYGDMADCCGKADPERNQCFLSFKVQQPDFIPPYQRPAADVICNEYKDHRVQLLGHFVYTVARRNPSLHAPMILGLAAEYENALKSCCPESDVGACLDEKVQQFSVIKEKAKKIDMKQQHGCQILHKHGERTFQAKKLVHMSQKYPNAPSAELVKMVHDMTDVYKECCDGDMVECADDWSELMTTFCSKEGVFSSKVKPCCELPAVERTKCIMEADFDDKPENLPSLVEKYIQNKEVCKNYEPNHDAFLAEFVYEYARRHPKFSAELVMRVGKGYETLLDKCCKTDNPPECYANAVEELNKHIKETEDVVKTNCELFKTHGEAEFFKGILARYTKKMPQVSTDTLFEIGKKMTGVASKCCNLPEQKRMACSEGYLSIIIEDMCKRQESTPINDQVSQCCNELYSHRRPCFTAMGVDAKYVPPPFDPMMFNFDKKMCDSPPAEREAGQLKLLINLIKRKPQMTEEQLKTISGGFTTMMDKCCKQSDVDSCLGEE</sequence>
<keyword evidence="9" id="KW-0446">Lipid-binding</keyword>
<dbReference type="InterPro" id="IPR000264">
    <property type="entry name" value="ALB/AFP/VDB"/>
</dbReference>
<dbReference type="GO" id="GO:0008289">
    <property type="term" value="F:lipid binding"/>
    <property type="evidence" value="ECO:0007669"/>
    <property type="project" value="UniProtKB-KW"/>
</dbReference>
<evidence type="ECO:0000259" key="12">
    <source>
        <dbReference type="PROSITE" id="PS51438"/>
    </source>
</evidence>
<keyword evidence="4" id="KW-0732">Signal</keyword>
<keyword evidence="6" id="KW-0862">Zinc</keyword>
<dbReference type="Pfam" id="PF00273">
    <property type="entry name" value="Serum_albumin"/>
    <property type="match status" value="3"/>
</dbReference>
<feature type="domain" description="Albumin" evidence="12">
    <location>
        <begin position="168"/>
        <end position="360"/>
    </location>
</feature>
<dbReference type="FunFam" id="1.10.246.10:FF:000003">
    <property type="entry name" value="Serum albumin"/>
    <property type="match status" value="1"/>
</dbReference>
<evidence type="ECO:0000256" key="3">
    <source>
        <dbReference type="ARBA" id="ARBA00022723"/>
    </source>
</evidence>
<dbReference type="CDD" id="cd00015">
    <property type="entry name" value="ALBUMIN"/>
    <property type="match status" value="3"/>
</dbReference>
<keyword evidence="14" id="KW-1185">Reference proteome</keyword>
<gene>
    <name evidence="13" type="primary">Alb</name>
    <name evidence="13" type="ORF">DICEXI_R07319</name>
</gene>
<dbReference type="InterPro" id="IPR020857">
    <property type="entry name" value="Serum_albumin_CS"/>
</dbReference>
<accession>A0A7K9JRP2</accession>
<dbReference type="PROSITE" id="PS51438">
    <property type="entry name" value="ALBUMIN_2"/>
    <property type="match status" value="3"/>
</dbReference>
<evidence type="ECO:0000256" key="7">
    <source>
        <dbReference type="ARBA" id="ARBA00022837"/>
    </source>
</evidence>
<dbReference type="Gene3D" id="1.10.246.10">
    <property type="match status" value="6"/>
</dbReference>
<evidence type="ECO:0000256" key="11">
    <source>
        <dbReference type="ARBA" id="ARBA00039343"/>
    </source>
</evidence>
<dbReference type="GO" id="GO:0046872">
    <property type="term" value="F:metal ion binding"/>
    <property type="evidence" value="ECO:0007669"/>
    <property type="project" value="UniProtKB-KW"/>
</dbReference>
<dbReference type="PANTHER" id="PTHR11385">
    <property type="entry name" value="SERUM ALBUMIN-RELATED"/>
    <property type="match status" value="1"/>
</dbReference>
<dbReference type="AlphaFoldDB" id="A0A7K9JRP2"/>
<comment type="caution">
    <text evidence="13">The sequence shown here is derived from an EMBL/GenBank/DDBJ whole genome shotgun (WGS) entry which is preliminary data.</text>
</comment>
<dbReference type="PRINTS" id="PR00802">
    <property type="entry name" value="SERUMALBUMIN"/>
</dbReference>
<protein>
    <recommendedName>
        <fullName evidence="11">Albumin</fullName>
    </recommendedName>
</protein>
<proteinExistence type="predicted"/>
<organism evidence="13 14">
    <name type="scientific">Dicaeum eximium</name>
    <dbReference type="NCBI Taxonomy" id="667154"/>
    <lineage>
        <taxon>Eukaryota</taxon>
        <taxon>Metazoa</taxon>
        <taxon>Chordata</taxon>
        <taxon>Craniata</taxon>
        <taxon>Vertebrata</taxon>
        <taxon>Euteleostomi</taxon>
        <taxon>Archelosauria</taxon>
        <taxon>Archosauria</taxon>
        <taxon>Dinosauria</taxon>
        <taxon>Saurischia</taxon>
        <taxon>Theropoda</taxon>
        <taxon>Coelurosauria</taxon>
        <taxon>Aves</taxon>
        <taxon>Neognathae</taxon>
        <taxon>Neoaves</taxon>
        <taxon>Telluraves</taxon>
        <taxon>Australaves</taxon>
        <taxon>Passeriformes</taxon>
        <taxon>Passeroidea</taxon>
        <taxon>Dicaeidae</taxon>
        <taxon>Dicaeum</taxon>
    </lineage>
</organism>
<keyword evidence="3" id="KW-0479">Metal-binding</keyword>
<evidence type="ECO:0000256" key="2">
    <source>
        <dbReference type="ARBA" id="ARBA00022525"/>
    </source>
</evidence>
<dbReference type="FunFam" id="1.10.246.10:FF:000002">
    <property type="entry name" value="Serum albumin"/>
    <property type="match status" value="2"/>
</dbReference>
<dbReference type="Proteomes" id="UP000523279">
    <property type="component" value="Unassembled WGS sequence"/>
</dbReference>
<evidence type="ECO:0000256" key="1">
    <source>
        <dbReference type="ARBA" id="ARBA00004613"/>
    </source>
</evidence>
<evidence type="ECO:0000313" key="14">
    <source>
        <dbReference type="Proteomes" id="UP000523279"/>
    </source>
</evidence>
<evidence type="ECO:0000256" key="5">
    <source>
        <dbReference type="ARBA" id="ARBA00022737"/>
    </source>
</evidence>
<feature type="non-terminal residue" evidence="13">
    <location>
        <position position="552"/>
    </location>
</feature>
<keyword evidence="5" id="KW-0677">Repeat</keyword>
<evidence type="ECO:0000313" key="13">
    <source>
        <dbReference type="EMBL" id="NXH40135.1"/>
    </source>
</evidence>
<feature type="domain" description="Albumin" evidence="12">
    <location>
        <begin position="1"/>
        <end position="164"/>
    </location>
</feature>